<dbReference type="EMBL" id="LOJF01000009">
    <property type="protein sequence ID" value="KUH58693.1"/>
    <property type="molecule type" value="Genomic_DNA"/>
</dbReference>
<dbReference type="SUPFAM" id="SSF47413">
    <property type="entry name" value="lambda repressor-like DNA-binding domains"/>
    <property type="match status" value="1"/>
</dbReference>
<gene>
    <name evidence="1" type="ORF">AUL39_06930</name>
</gene>
<comment type="caution">
    <text evidence="1">The sequence shown here is derived from an EMBL/GenBank/DDBJ whole genome shotgun (WGS) entry which is preliminary data.</text>
</comment>
<dbReference type="GO" id="GO:0003677">
    <property type="term" value="F:DNA binding"/>
    <property type="evidence" value="ECO:0007669"/>
    <property type="project" value="InterPro"/>
</dbReference>
<reference evidence="1 2" key="1">
    <citation type="submission" date="2015-12" db="EMBL/GenBank/DDBJ databases">
        <title>Draft Genome Sequence of Olsenella scatoligenes SK9K4T; a Producer of 3-Methylindole- (skatole) and 4-Methylphenol- (p-cresol) Isolated from Pig Feces.</title>
        <authorList>
            <person name="Li X."/>
            <person name="Borg B."/>
            <person name="Canibe N."/>
        </authorList>
    </citation>
    <scope>NUCLEOTIDE SEQUENCE [LARGE SCALE GENOMIC DNA]</scope>
    <source>
        <strain evidence="1 2">SK9K4</strain>
    </source>
</reference>
<dbReference type="STRING" id="1299998.AUL39_06930"/>
<name>A0A117J4N8_TRASO</name>
<dbReference type="InterPro" id="IPR001387">
    <property type="entry name" value="Cro/C1-type_HTH"/>
</dbReference>
<proteinExistence type="predicted"/>
<evidence type="ECO:0000313" key="1">
    <source>
        <dbReference type="EMBL" id="KUH58693.1"/>
    </source>
</evidence>
<accession>A0A117J4N8</accession>
<keyword evidence="2" id="KW-1185">Reference proteome</keyword>
<sequence length="155" mass="17334">MDAKTAIQWMVISSGKTPSELASSIGKGRTYVYTVLNQESVPRLDTFARLARACGYRLVLETEDGSRGVELYTEVDERGEESTPVEDLAYDLAEKSIGDEAMENLPIDLREHLVSTFAPSALDSIRRREAMFFEDGDHREDACDTITTDMFSPGW</sequence>
<dbReference type="Proteomes" id="UP000054078">
    <property type="component" value="Unassembled WGS sequence"/>
</dbReference>
<evidence type="ECO:0000313" key="2">
    <source>
        <dbReference type="Proteomes" id="UP000054078"/>
    </source>
</evidence>
<protein>
    <submittedName>
        <fullName evidence="1">Uncharacterized protein</fullName>
    </submittedName>
</protein>
<dbReference type="OrthoDB" id="3193340at2"/>
<dbReference type="InterPro" id="IPR010982">
    <property type="entry name" value="Lambda_DNA-bd_dom_sf"/>
</dbReference>
<dbReference type="RefSeq" id="WP_059054840.1">
    <property type="nucleotide sequence ID" value="NZ_LOJF01000009.1"/>
</dbReference>
<organism evidence="1 2">
    <name type="scientific">Tractidigestivibacter scatoligenes</name>
    <name type="common">Olsenella scatoligenes</name>
    <dbReference type="NCBI Taxonomy" id="1299998"/>
    <lineage>
        <taxon>Bacteria</taxon>
        <taxon>Bacillati</taxon>
        <taxon>Actinomycetota</taxon>
        <taxon>Coriobacteriia</taxon>
        <taxon>Coriobacteriales</taxon>
        <taxon>Atopobiaceae</taxon>
        <taxon>Tractidigestivibacter</taxon>
    </lineage>
</organism>
<dbReference type="CDD" id="cd00093">
    <property type="entry name" value="HTH_XRE"/>
    <property type="match status" value="1"/>
</dbReference>
<dbReference type="AlphaFoldDB" id="A0A117J4N8"/>